<dbReference type="EMBL" id="ML978729">
    <property type="protein sequence ID" value="KAF2085691.1"/>
    <property type="molecule type" value="Genomic_DNA"/>
</dbReference>
<dbReference type="AlphaFoldDB" id="A0A9P4HSL5"/>
<evidence type="ECO:0000256" key="2">
    <source>
        <dbReference type="SAM" id="MobiDB-lite"/>
    </source>
</evidence>
<sequence>MADKVAPAGDARPSSSDSGTHLALHDMNGVQTSQNEEGALDISTADMPSSTRNLSPLGVNGAYTENRPISPTPLHGGGATGKAIERLTSANERLNRELSAQRAANFELKENLRTKAKVVETVSAANLQLQADIEKHENLRTKRKAVEEDLNARLDAETERRKHAEEREAAMSHQLGAIRSKTSEDVAMAKQTASQEIAKAHQEVAKARAEVAAAIARAERMENQDAAFRTMVERIKEEQKRRNKKLENHWLQHHERQAHDREHLEAIDVTQEQQRTQLERLTATNRKQTIIIDQLTRQVAESEAAREKEAAKMRQTVEETEQRHAKLEQEMVDTINKMRWVMRLQQNKE</sequence>
<dbReference type="OrthoDB" id="3918393at2759"/>
<name>A0A9P4HSL5_9PEZI</name>
<feature type="coiled-coil region" evidence="1">
    <location>
        <begin position="84"/>
        <end position="249"/>
    </location>
</feature>
<organism evidence="3 4">
    <name type="scientific">Saccharata proteae CBS 121410</name>
    <dbReference type="NCBI Taxonomy" id="1314787"/>
    <lineage>
        <taxon>Eukaryota</taxon>
        <taxon>Fungi</taxon>
        <taxon>Dikarya</taxon>
        <taxon>Ascomycota</taxon>
        <taxon>Pezizomycotina</taxon>
        <taxon>Dothideomycetes</taxon>
        <taxon>Dothideomycetes incertae sedis</taxon>
        <taxon>Botryosphaeriales</taxon>
        <taxon>Saccharataceae</taxon>
        <taxon>Saccharata</taxon>
    </lineage>
</organism>
<feature type="region of interest" description="Disordered" evidence="2">
    <location>
        <begin position="1"/>
        <end position="80"/>
    </location>
</feature>
<protein>
    <submittedName>
        <fullName evidence="3">Uncharacterized protein</fullName>
    </submittedName>
</protein>
<comment type="caution">
    <text evidence="3">The sequence shown here is derived from an EMBL/GenBank/DDBJ whole genome shotgun (WGS) entry which is preliminary data.</text>
</comment>
<accession>A0A9P4HSL5</accession>
<keyword evidence="4" id="KW-1185">Reference proteome</keyword>
<feature type="coiled-coil region" evidence="1">
    <location>
        <begin position="278"/>
        <end position="337"/>
    </location>
</feature>
<evidence type="ECO:0000256" key="1">
    <source>
        <dbReference type="SAM" id="Coils"/>
    </source>
</evidence>
<evidence type="ECO:0000313" key="4">
    <source>
        <dbReference type="Proteomes" id="UP000799776"/>
    </source>
</evidence>
<gene>
    <name evidence="3" type="ORF">K490DRAFT_58575</name>
</gene>
<keyword evidence="1" id="KW-0175">Coiled coil</keyword>
<reference evidence="3" key="1">
    <citation type="journal article" date="2020" name="Stud. Mycol.">
        <title>101 Dothideomycetes genomes: a test case for predicting lifestyles and emergence of pathogens.</title>
        <authorList>
            <person name="Haridas S."/>
            <person name="Albert R."/>
            <person name="Binder M."/>
            <person name="Bloem J."/>
            <person name="Labutti K."/>
            <person name="Salamov A."/>
            <person name="Andreopoulos B."/>
            <person name="Baker S."/>
            <person name="Barry K."/>
            <person name="Bills G."/>
            <person name="Bluhm B."/>
            <person name="Cannon C."/>
            <person name="Castanera R."/>
            <person name="Culley D."/>
            <person name="Daum C."/>
            <person name="Ezra D."/>
            <person name="Gonzalez J."/>
            <person name="Henrissat B."/>
            <person name="Kuo A."/>
            <person name="Liang C."/>
            <person name="Lipzen A."/>
            <person name="Lutzoni F."/>
            <person name="Magnuson J."/>
            <person name="Mondo S."/>
            <person name="Nolan M."/>
            <person name="Ohm R."/>
            <person name="Pangilinan J."/>
            <person name="Park H.-J."/>
            <person name="Ramirez L."/>
            <person name="Alfaro M."/>
            <person name="Sun H."/>
            <person name="Tritt A."/>
            <person name="Yoshinaga Y."/>
            <person name="Zwiers L.-H."/>
            <person name="Turgeon B."/>
            <person name="Goodwin S."/>
            <person name="Spatafora J."/>
            <person name="Crous P."/>
            <person name="Grigoriev I."/>
        </authorList>
    </citation>
    <scope>NUCLEOTIDE SEQUENCE</scope>
    <source>
        <strain evidence="3">CBS 121410</strain>
    </source>
</reference>
<evidence type="ECO:0000313" key="3">
    <source>
        <dbReference type="EMBL" id="KAF2085691.1"/>
    </source>
</evidence>
<dbReference type="Proteomes" id="UP000799776">
    <property type="component" value="Unassembled WGS sequence"/>
</dbReference>
<proteinExistence type="predicted"/>